<dbReference type="CDD" id="cd03801">
    <property type="entry name" value="GT4_PimA-like"/>
    <property type="match status" value="1"/>
</dbReference>
<organism evidence="3 4">
    <name type="scientific">Arcicella rosea</name>
    <dbReference type="NCBI Taxonomy" id="502909"/>
    <lineage>
        <taxon>Bacteria</taxon>
        <taxon>Pseudomonadati</taxon>
        <taxon>Bacteroidota</taxon>
        <taxon>Cytophagia</taxon>
        <taxon>Cytophagales</taxon>
        <taxon>Flectobacillaceae</taxon>
        <taxon>Arcicella</taxon>
    </lineage>
</organism>
<feature type="domain" description="Glycosyl transferase family 1" evidence="1">
    <location>
        <begin position="200"/>
        <end position="368"/>
    </location>
</feature>
<dbReference type="EMBL" id="JACHKT010000002">
    <property type="protein sequence ID" value="MBB6001828.1"/>
    <property type="molecule type" value="Genomic_DNA"/>
</dbReference>
<dbReference type="Pfam" id="PF13439">
    <property type="entry name" value="Glyco_transf_4"/>
    <property type="match status" value="1"/>
</dbReference>
<dbReference type="InterPro" id="IPR001296">
    <property type="entry name" value="Glyco_trans_1"/>
</dbReference>
<comment type="caution">
    <text evidence="3">The sequence shown here is derived from an EMBL/GenBank/DDBJ whole genome shotgun (WGS) entry which is preliminary data.</text>
</comment>
<dbReference type="Proteomes" id="UP000524404">
    <property type="component" value="Unassembled WGS sequence"/>
</dbReference>
<dbReference type="RefSeq" id="WP_184129638.1">
    <property type="nucleotide sequence ID" value="NZ_JACHKT010000002.1"/>
</dbReference>
<proteinExistence type="predicted"/>
<dbReference type="PANTHER" id="PTHR12526:SF630">
    <property type="entry name" value="GLYCOSYLTRANSFERASE"/>
    <property type="match status" value="1"/>
</dbReference>
<dbReference type="Gene3D" id="3.40.50.2000">
    <property type="entry name" value="Glycogen Phosphorylase B"/>
    <property type="match status" value="2"/>
</dbReference>
<evidence type="ECO:0000313" key="4">
    <source>
        <dbReference type="Proteomes" id="UP000524404"/>
    </source>
</evidence>
<evidence type="ECO:0000259" key="2">
    <source>
        <dbReference type="Pfam" id="PF13439"/>
    </source>
</evidence>
<dbReference type="AlphaFoldDB" id="A0A841EM37"/>
<dbReference type="Pfam" id="PF00534">
    <property type="entry name" value="Glycos_transf_1"/>
    <property type="match status" value="1"/>
</dbReference>
<dbReference type="InterPro" id="IPR028098">
    <property type="entry name" value="Glyco_trans_4-like_N"/>
</dbReference>
<keyword evidence="3" id="KW-0808">Transferase</keyword>
<reference evidence="3 4" key="1">
    <citation type="submission" date="2020-08" db="EMBL/GenBank/DDBJ databases">
        <title>Functional genomics of gut bacteria from endangered species of beetles.</title>
        <authorList>
            <person name="Carlos-Shanley C."/>
        </authorList>
    </citation>
    <scope>NUCLEOTIDE SEQUENCE [LARGE SCALE GENOMIC DNA]</scope>
    <source>
        <strain evidence="3 4">S00070</strain>
    </source>
</reference>
<gene>
    <name evidence="3" type="ORF">HNP25_000468</name>
</gene>
<sequence length="396" mass="45304">MQKKILFIGHDANVAGAQYVLLDLLKSLKNQGLETYLLLAKGGTLLAEFNKVANVILWEYNEESSRRNPYSRIIYDKVFKLNKIRKLNFYQEKLKELADLKFDLIFSNTIANGGLLRNLEFLKCPFVVYVHELENSIQKYTLPEDLAYQVQNCTHFLAASKEIKSNLFKNHQIVEDRITVVNPFISVNGILNKLHYANRTGIRKRLNIPSNALVIGGCGNFEWRKGVDTFLSVANAVFNEKKDVHFLWIGIQKNSVEHQNILYDLEKMGIENHVHVIAPTRDNIDYMACFDIFFLSSREDPHPLVMIEASLNKIPVVCFDKAGGAPEYVDKDERVIIPYGSIVSAKSKLIALIENKLLREEIGQKMYQKALNYDASVITPQILQILEEINEHESIS</sequence>
<dbReference type="PANTHER" id="PTHR12526">
    <property type="entry name" value="GLYCOSYLTRANSFERASE"/>
    <property type="match status" value="1"/>
</dbReference>
<name>A0A841EM37_9BACT</name>
<accession>A0A841EM37</accession>
<dbReference type="SUPFAM" id="SSF53756">
    <property type="entry name" value="UDP-Glycosyltransferase/glycogen phosphorylase"/>
    <property type="match status" value="1"/>
</dbReference>
<evidence type="ECO:0000313" key="3">
    <source>
        <dbReference type="EMBL" id="MBB6001828.1"/>
    </source>
</evidence>
<evidence type="ECO:0000259" key="1">
    <source>
        <dbReference type="Pfam" id="PF00534"/>
    </source>
</evidence>
<protein>
    <submittedName>
        <fullName evidence="3">Glycosyltransferase involved in cell wall biosynthesis</fullName>
    </submittedName>
</protein>
<dbReference type="GO" id="GO:0016757">
    <property type="term" value="F:glycosyltransferase activity"/>
    <property type="evidence" value="ECO:0007669"/>
    <property type="project" value="InterPro"/>
</dbReference>
<keyword evidence="4" id="KW-1185">Reference proteome</keyword>
<feature type="domain" description="Glycosyltransferase subfamily 4-like N-terminal" evidence="2">
    <location>
        <begin position="15"/>
        <end position="186"/>
    </location>
</feature>